<evidence type="ECO:0000259" key="4">
    <source>
        <dbReference type="Pfam" id="PF00725"/>
    </source>
</evidence>
<evidence type="ECO:0000313" key="7">
    <source>
        <dbReference type="Proteomes" id="UP000734511"/>
    </source>
</evidence>
<comment type="caution">
    <text evidence="6">The sequence shown here is derived from an EMBL/GenBank/DDBJ whole genome shotgun (WGS) entry which is preliminary data.</text>
</comment>
<dbReference type="Gene3D" id="3.40.50.720">
    <property type="entry name" value="NAD(P)-binding Rossmann-like Domain"/>
    <property type="match status" value="1"/>
</dbReference>
<dbReference type="PANTHER" id="PTHR48075">
    <property type="entry name" value="3-HYDROXYACYL-COA DEHYDROGENASE FAMILY PROTEIN"/>
    <property type="match status" value="1"/>
</dbReference>
<dbReference type="EMBL" id="JAATEJ010000010">
    <property type="protein sequence ID" value="NJP44628.1"/>
    <property type="molecule type" value="Genomic_DNA"/>
</dbReference>
<evidence type="ECO:0000313" key="6">
    <source>
        <dbReference type="EMBL" id="NJP44628.1"/>
    </source>
</evidence>
<dbReference type="InterPro" id="IPR036291">
    <property type="entry name" value="NAD(P)-bd_dom_sf"/>
</dbReference>
<dbReference type="PANTHER" id="PTHR48075:SF5">
    <property type="entry name" value="3-HYDROXYBUTYRYL-COA DEHYDROGENASE"/>
    <property type="match status" value="1"/>
</dbReference>
<organism evidence="6 7">
    <name type="scientific">Actinacidiphila epipremni</name>
    <dbReference type="NCBI Taxonomy" id="2053013"/>
    <lineage>
        <taxon>Bacteria</taxon>
        <taxon>Bacillati</taxon>
        <taxon>Actinomycetota</taxon>
        <taxon>Actinomycetes</taxon>
        <taxon>Kitasatosporales</taxon>
        <taxon>Streptomycetaceae</taxon>
        <taxon>Actinacidiphila</taxon>
    </lineage>
</organism>
<reference evidence="6 7" key="1">
    <citation type="submission" date="2020-03" db="EMBL/GenBank/DDBJ databases">
        <title>WGS of actinomycetes isolated from Thailand.</title>
        <authorList>
            <person name="Thawai C."/>
        </authorList>
    </citation>
    <scope>NUCLEOTIDE SEQUENCE [LARGE SCALE GENOMIC DNA]</scope>
    <source>
        <strain evidence="6 7">PRB2-1</strain>
    </source>
</reference>
<comment type="pathway">
    <text evidence="1">Lipid metabolism; butanoate metabolism.</text>
</comment>
<dbReference type="InterPro" id="IPR022694">
    <property type="entry name" value="3-OHacyl-CoA_DH"/>
</dbReference>
<proteinExistence type="inferred from homology"/>
<evidence type="ECO:0000256" key="3">
    <source>
        <dbReference type="ARBA" id="ARBA00023002"/>
    </source>
</evidence>
<evidence type="ECO:0000259" key="5">
    <source>
        <dbReference type="Pfam" id="PF02737"/>
    </source>
</evidence>
<keyword evidence="7" id="KW-1185">Reference proteome</keyword>
<evidence type="ECO:0000256" key="2">
    <source>
        <dbReference type="ARBA" id="ARBA00009463"/>
    </source>
</evidence>
<dbReference type="PIRSF" id="PIRSF000105">
    <property type="entry name" value="HCDH"/>
    <property type="match status" value="1"/>
</dbReference>
<evidence type="ECO:0000256" key="1">
    <source>
        <dbReference type="ARBA" id="ARBA00005086"/>
    </source>
</evidence>
<dbReference type="Pfam" id="PF00725">
    <property type="entry name" value="3HCDH"/>
    <property type="match status" value="1"/>
</dbReference>
<dbReference type="Pfam" id="PF02737">
    <property type="entry name" value="3HCDH_N"/>
    <property type="match status" value="1"/>
</dbReference>
<comment type="similarity">
    <text evidence="2">Belongs to the 3-hydroxyacyl-CoA dehydrogenase family.</text>
</comment>
<keyword evidence="3" id="KW-0560">Oxidoreductase</keyword>
<dbReference type="InterPro" id="IPR013328">
    <property type="entry name" value="6PGD_dom2"/>
</dbReference>
<dbReference type="InterPro" id="IPR006176">
    <property type="entry name" value="3-OHacyl-CoA_DH_NAD-bd"/>
</dbReference>
<dbReference type="Proteomes" id="UP000734511">
    <property type="component" value="Unassembled WGS sequence"/>
</dbReference>
<protein>
    <submittedName>
        <fullName evidence="6">3-hydroxyacyl-CoA dehydrogenase</fullName>
    </submittedName>
</protein>
<accession>A0ABX0ZL95</accession>
<dbReference type="InterPro" id="IPR006108">
    <property type="entry name" value="3HC_DH_C"/>
</dbReference>
<feature type="domain" description="3-hydroxyacyl-CoA dehydrogenase C-terminal" evidence="4">
    <location>
        <begin position="184"/>
        <end position="279"/>
    </location>
</feature>
<dbReference type="SUPFAM" id="SSF51735">
    <property type="entry name" value="NAD(P)-binding Rossmann-fold domains"/>
    <property type="match status" value="1"/>
</dbReference>
<dbReference type="RefSeq" id="WP_167983499.1">
    <property type="nucleotide sequence ID" value="NZ_JAATEJ010000010.1"/>
</dbReference>
<dbReference type="Gene3D" id="1.10.1040.10">
    <property type="entry name" value="N-(1-d-carboxylethyl)-l-norvaline Dehydrogenase, domain 2"/>
    <property type="match status" value="1"/>
</dbReference>
<sequence length="286" mass="29963">MHIAVIGTGTMGAGIAYVAAARGQDVSVFDFVPAAREAGLARITADLDDGVRRGKLDPAGRDAALARVRPATGLADCVAGADLVVEAVIEDPVVKQDVLRQAEAAAPRDAVLASNTSALSVTHLMSALDDPARGVGMHFFNPVRAMQLCEIVVGLETAPATIDRAEQAAAALGKQTVQVRDLAGFVTSRINIVIGNEAFLMLEQGVASAEGIDRAVRLALNHPMGPFQLADLVGLDVRLAATRELHRVLGDKYRPAPLLEQYVSAGRLGRKTGRGVYAYDKPAVAS</sequence>
<gene>
    <name evidence="6" type="ORF">HCN08_14675</name>
</gene>
<name>A0ABX0ZL95_9ACTN</name>
<dbReference type="SUPFAM" id="SSF48179">
    <property type="entry name" value="6-phosphogluconate dehydrogenase C-terminal domain-like"/>
    <property type="match status" value="1"/>
</dbReference>
<feature type="domain" description="3-hydroxyacyl-CoA dehydrogenase NAD binding" evidence="5">
    <location>
        <begin position="2"/>
        <end position="181"/>
    </location>
</feature>
<dbReference type="InterPro" id="IPR008927">
    <property type="entry name" value="6-PGluconate_DH-like_C_sf"/>
</dbReference>